<keyword evidence="2" id="KW-1185">Reference proteome</keyword>
<evidence type="ECO:0000313" key="1">
    <source>
        <dbReference type="EMBL" id="KAJ7566175.1"/>
    </source>
</evidence>
<gene>
    <name evidence="1" type="ORF">O6H91_02G091400</name>
</gene>
<accession>A0ACC2EI70</accession>
<organism evidence="1 2">
    <name type="scientific">Diphasiastrum complanatum</name>
    <name type="common">Issler's clubmoss</name>
    <name type="synonym">Lycopodium complanatum</name>
    <dbReference type="NCBI Taxonomy" id="34168"/>
    <lineage>
        <taxon>Eukaryota</taxon>
        <taxon>Viridiplantae</taxon>
        <taxon>Streptophyta</taxon>
        <taxon>Embryophyta</taxon>
        <taxon>Tracheophyta</taxon>
        <taxon>Lycopodiopsida</taxon>
        <taxon>Lycopodiales</taxon>
        <taxon>Lycopodiaceae</taxon>
        <taxon>Lycopodioideae</taxon>
        <taxon>Diphasiastrum</taxon>
    </lineage>
</organism>
<proteinExistence type="predicted"/>
<dbReference type="Proteomes" id="UP001162992">
    <property type="component" value="Chromosome 2"/>
</dbReference>
<evidence type="ECO:0000313" key="2">
    <source>
        <dbReference type="Proteomes" id="UP001162992"/>
    </source>
</evidence>
<protein>
    <submittedName>
        <fullName evidence="1">Uncharacterized protein</fullName>
    </submittedName>
</protein>
<comment type="caution">
    <text evidence="1">The sequence shown here is derived from an EMBL/GenBank/DDBJ whole genome shotgun (WGS) entry which is preliminary data.</text>
</comment>
<name>A0ACC2EI70_DIPCM</name>
<reference evidence="2" key="1">
    <citation type="journal article" date="2024" name="Proc. Natl. Acad. Sci. U.S.A.">
        <title>Extraordinary preservation of gene collinearity over three hundred million years revealed in homosporous lycophytes.</title>
        <authorList>
            <person name="Li C."/>
            <person name="Wickell D."/>
            <person name="Kuo L.Y."/>
            <person name="Chen X."/>
            <person name="Nie B."/>
            <person name="Liao X."/>
            <person name="Peng D."/>
            <person name="Ji J."/>
            <person name="Jenkins J."/>
            <person name="Williams M."/>
            <person name="Shu S."/>
            <person name="Plott C."/>
            <person name="Barry K."/>
            <person name="Rajasekar S."/>
            <person name="Grimwood J."/>
            <person name="Han X."/>
            <person name="Sun S."/>
            <person name="Hou Z."/>
            <person name="He W."/>
            <person name="Dai G."/>
            <person name="Sun C."/>
            <person name="Schmutz J."/>
            <person name="Leebens-Mack J.H."/>
            <person name="Li F.W."/>
            <person name="Wang L."/>
        </authorList>
    </citation>
    <scope>NUCLEOTIDE SEQUENCE [LARGE SCALE GENOMIC DNA]</scope>
    <source>
        <strain evidence="2">cv. PW_Plant_1</strain>
    </source>
</reference>
<dbReference type="EMBL" id="CM055093">
    <property type="protein sequence ID" value="KAJ7566175.1"/>
    <property type="molecule type" value="Genomic_DNA"/>
</dbReference>
<sequence>MNRIQGRSEVVSQVVESVNFSFYTDEEVRAISVKKITNPILLDNLGNPVAGGLYDSALGPLDLQGSCITCGEASLLCPGHYGHIELALPIYNPLVFKMLVKILKSSCPYCHCLKMKKDKLDSKSEKLEFIAKGDLIEATNVMEQYISATSEIQAQPKKANSQRLLQKWKRQPWTSAQCIAFREAVREILAEMPTRKCDNCGAHVPGIKSEGVGKIFQAPLAKHLKAANIGKGLRLISPIVTGSGSSGEAKDGMNESEEILETKYGLSDEALESKESEVSSIEEHDHEGKRGKPEESSTIRGLELTDAELSTQPRFLTASEVKERLRCLWSKEERLCSLIWGAVGGQNQVSFKGQGSGWSMFFLQAVAVTPNRFRPPNRINEMLVEHPQNVYYGRLIQANIQLSEFLKDIDLHPASKSSAIFNLEKATLLWLSLQNAANALIDSTTVTGSKADQGSGVRQLLEKKEGLFRMNMMGKRVNYACRSVISPDPYISVNEIGIPPYFATRLTYPERVTPWNIQKLRNAVENGHSVHPGATHVEDEQGTVINLSNLKKHQRLAVAKTLLSTPGAASANSAGVTSTGDLEGSRAVGKIVYRHLRDGDIVLVNRQPTLHKPGVMAHRARVLKGEKTLRLHYANCSTYNADFDGDEMNVHFPQDEVGRAEAYQIVNANQQYVVPTSGEPIRGLIQDHIVGASLLTKRDTFLTKEEYQQLVYTACVSMASGRFTKKSLVGVAEYDIPISPVAPAIYKPRALWTGKQVVTTVLNFITQGRPPYSFKRVGRVSGDYWGKNSQELKVVVKHNELLCGVIDKAQFGKFGLVHSFHELYGPEDAGQLLSVFSRLFTSFLQMHGFTCGVADLLLKPDMEQERKEKLLRTEEVGDSVHARYVGIDLDNETEIGIESVKQEVEKALQTRGEPASSRLDVLMSSALNRITSNVNNMLFPKGLLKPFPKNCLSLMTVTGAKGGLVNFTQISSLLGQQELEGKRVPRMISGKTLPCFPPWDTGARSGGFISDRFLTGLRPQEYYFHCMAGRDGLVDTAVKTSRSGYLQRCLMKNLEGLKVDYDYTVRDSDGSMIQFLYGEDGVDVSKTSCLSEFKLLAANKKLVSQRIGAAQRKDKRRKKTTSSSEYEHNSDSVYGSFGGAYIKDMPEAMKKKLRAFIETKSCRKRELLRLRKQRHIEEFNDLMAMKYLSSLAQPGEPVGVLAAQSVGEPSTQMTLNTFHFAGRGEMNVTLGIPRLREILMTASRDISTPIMTCPLKIGKTREDAEFLASKLRRLRLSDLLEKIEVGVVPLSVLNQKATKVYKVRLKLYPPDRYPEHINLQFSECERAVREVFMPSLIKEMSHALSGKSGKHAVSVLSVSQLGEDSGESLKRTTTEDNTEDTKALSKNRRMEDGEQIEDVDDDVVDEEGADAEKRRGQETDEMGYDEEDEEEKAIAEQTRITDDSNLEEMGEEEDENDGFVYDDETTNRNSDSQKIRTRKSPENQKAEKIITKSAKRKMKQEAVEGVALVVSEQSVFEIQFSVDRHSPQILLPAVSIQLLFPIVEKVVRRVTVRSVPGIERCSVIDYKGNSNRPALQTDGASFQGFWEIGEELDLKELTTNSVAAMLQVYGVEAARATILSEVQTVFGSYGIAVNSRHLGLIADFMTFQGGYRPCNRVGINASPSPFLKMSFETATSFLTDASLQGQTDHLRSPSARIVLGQPVQVGTGTFDLLQCVDAIATH</sequence>